<protein>
    <submittedName>
        <fullName evidence="1">Uncharacterized protein</fullName>
    </submittedName>
</protein>
<reference evidence="1" key="2">
    <citation type="submission" date="2023-06" db="EMBL/GenBank/DDBJ databases">
        <authorList>
            <consortium name="Lawrence Berkeley National Laboratory"/>
            <person name="Haridas S."/>
            <person name="Hensen N."/>
            <person name="Bonometti L."/>
            <person name="Westerberg I."/>
            <person name="Brannstrom I.O."/>
            <person name="Guillou S."/>
            <person name="Cros-Aarteil S."/>
            <person name="Calhoun S."/>
            <person name="Kuo A."/>
            <person name="Mondo S."/>
            <person name="Pangilinan J."/>
            <person name="Riley R."/>
            <person name="Labutti K."/>
            <person name="Andreopoulos B."/>
            <person name="Lipzen A."/>
            <person name="Chen C."/>
            <person name="Yanf M."/>
            <person name="Daum C."/>
            <person name="Ng V."/>
            <person name="Clum A."/>
            <person name="Steindorff A."/>
            <person name="Ohm R."/>
            <person name="Martin F."/>
            <person name="Silar P."/>
            <person name="Natvig D."/>
            <person name="Lalanne C."/>
            <person name="Gautier V."/>
            <person name="Ament-Velasquez S.L."/>
            <person name="Kruys A."/>
            <person name="Hutchinson M.I."/>
            <person name="Powell A.J."/>
            <person name="Barry K."/>
            <person name="Miller A.N."/>
            <person name="Grigoriev I.V."/>
            <person name="Debuchy R."/>
            <person name="Gladieux P."/>
            <person name="Thoren M.H."/>
            <person name="Johannesson H."/>
        </authorList>
    </citation>
    <scope>NUCLEOTIDE SEQUENCE</scope>
    <source>
        <strain evidence="1">CBS 560.94</strain>
    </source>
</reference>
<name>A0AAE0J1A6_9PEZI</name>
<feature type="non-terminal residue" evidence="1">
    <location>
        <position position="1"/>
    </location>
</feature>
<dbReference type="AlphaFoldDB" id="A0AAE0J1A6"/>
<dbReference type="GeneID" id="87860960"/>
<organism evidence="1 2">
    <name type="scientific">Neurospora tetraspora</name>
    <dbReference type="NCBI Taxonomy" id="94610"/>
    <lineage>
        <taxon>Eukaryota</taxon>
        <taxon>Fungi</taxon>
        <taxon>Dikarya</taxon>
        <taxon>Ascomycota</taxon>
        <taxon>Pezizomycotina</taxon>
        <taxon>Sordariomycetes</taxon>
        <taxon>Sordariomycetidae</taxon>
        <taxon>Sordariales</taxon>
        <taxon>Sordariaceae</taxon>
        <taxon>Neurospora</taxon>
    </lineage>
</organism>
<gene>
    <name evidence="1" type="ORF">B0H65DRAFT_405316</name>
</gene>
<dbReference type="Proteomes" id="UP001278500">
    <property type="component" value="Unassembled WGS sequence"/>
</dbReference>
<reference evidence="1" key="1">
    <citation type="journal article" date="2023" name="Mol. Phylogenet. Evol.">
        <title>Genome-scale phylogeny and comparative genomics of the fungal order Sordariales.</title>
        <authorList>
            <person name="Hensen N."/>
            <person name="Bonometti L."/>
            <person name="Westerberg I."/>
            <person name="Brannstrom I.O."/>
            <person name="Guillou S."/>
            <person name="Cros-Aarteil S."/>
            <person name="Calhoun S."/>
            <person name="Haridas S."/>
            <person name="Kuo A."/>
            <person name="Mondo S."/>
            <person name="Pangilinan J."/>
            <person name="Riley R."/>
            <person name="LaButti K."/>
            <person name="Andreopoulos B."/>
            <person name="Lipzen A."/>
            <person name="Chen C."/>
            <person name="Yan M."/>
            <person name="Daum C."/>
            <person name="Ng V."/>
            <person name="Clum A."/>
            <person name="Steindorff A."/>
            <person name="Ohm R.A."/>
            <person name="Martin F."/>
            <person name="Silar P."/>
            <person name="Natvig D.O."/>
            <person name="Lalanne C."/>
            <person name="Gautier V."/>
            <person name="Ament-Velasquez S.L."/>
            <person name="Kruys A."/>
            <person name="Hutchinson M.I."/>
            <person name="Powell A.J."/>
            <person name="Barry K."/>
            <person name="Miller A.N."/>
            <person name="Grigoriev I.V."/>
            <person name="Debuchy R."/>
            <person name="Gladieux P."/>
            <person name="Hiltunen Thoren M."/>
            <person name="Johannesson H."/>
        </authorList>
    </citation>
    <scope>NUCLEOTIDE SEQUENCE</scope>
    <source>
        <strain evidence="1">CBS 560.94</strain>
    </source>
</reference>
<sequence>EVAAVRYILIKYNSIKVNGFVFYSNLNILNLFNKFLINLRARIFLVTYLIKAAIFRPKYITNQLNNFFLNIYPLIKLIEIYYIYEVKDYYNKIYALLGINSNNFIGLRRN</sequence>
<accession>A0AAE0J1A6</accession>
<evidence type="ECO:0000313" key="2">
    <source>
        <dbReference type="Proteomes" id="UP001278500"/>
    </source>
</evidence>
<evidence type="ECO:0000313" key="1">
    <source>
        <dbReference type="EMBL" id="KAK3334845.1"/>
    </source>
</evidence>
<dbReference type="EMBL" id="JAUEPP010000009">
    <property type="protein sequence ID" value="KAK3334845.1"/>
    <property type="molecule type" value="Genomic_DNA"/>
</dbReference>
<keyword evidence="2" id="KW-1185">Reference proteome</keyword>
<comment type="caution">
    <text evidence="1">The sequence shown here is derived from an EMBL/GenBank/DDBJ whole genome shotgun (WGS) entry which is preliminary data.</text>
</comment>
<feature type="non-terminal residue" evidence="1">
    <location>
        <position position="110"/>
    </location>
</feature>
<proteinExistence type="predicted"/>
<dbReference type="RefSeq" id="XP_062677011.1">
    <property type="nucleotide sequence ID" value="XM_062823806.1"/>
</dbReference>